<evidence type="ECO:0000313" key="1">
    <source>
        <dbReference type="EMBL" id="MFD1165598.1"/>
    </source>
</evidence>
<comment type="caution">
    <text evidence="1">The sequence shown here is derived from an EMBL/GenBank/DDBJ whole genome shotgun (WGS) entry which is preliminary data.</text>
</comment>
<gene>
    <name evidence="1" type="ORF">ACFQ2C_08285</name>
</gene>
<dbReference type="Proteomes" id="UP001597205">
    <property type="component" value="Unassembled WGS sequence"/>
</dbReference>
<dbReference type="EMBL" id="JBHTKY010000009">
    <property type="protein sequence ID" value="MFD1165598.1"/>
    <property type="molecule type" value="Genomic_DNA"/>
</dbReference>
<dbReference type="RefSeq" id="WP_380895737.1">
    <property type="nucleotide sequence ID" value="NZ_JBHTKY010000009.1"/>
</dbReference>
<reference evidence="2" key="1">
    <citation type="journal article" date="2019" name="Int. J. Syst. Evol. Microbiol.">
        <title>The Global Catalogue of Microorganisms (GCM) 10K type strain sequencing project: providing services to taxonomists for standard genome sequencing and annotation.</title>
        <authorList>
            <consortium name="The Broad Institute Genomics Platform"/>
            <consortium name="The Broad Institute Genome Sequencing Center for Infectious Disease"/>
            <person name="Wu L."/>
            <person name="Ma J."/>
        </authorList>
    </citation>
    <scope>NUCLEOTIDE SEQUENCE [LARGE SCALE GENOMIC DNA]</scope>
    <source>
        <strain evidence="2">CCUG 52468</strain>
    </source>
</reference>
<keyword evidence="2" id="KW-1185">Reference proteome</keyword>
<organism evidence="1 2">
    <name type="scientific">Sphingobacterium daejeonense</name>
    <dbReference type="NCBI Taxonomy" id="371142"/>
    <lineage>
        <taxon>Bacteria</taxon>
        <taxon>Pseudomonadati</taxon>
        <taxon>Bacteroidota</taxon>
        <taxon>Sphingobacteriia</taxon>
        <taxon>Sphingobacteriales</taxon>
        <taxon>Sphingobacteriaceae</taxon>
        <taxon>Sphingobacterium</taxon>
    </lineage>
</organism>
<sequence length="333" mass="38867">MKIVKTLIFLTLFIVGNSYFNQVFSQEINSTDENEEIIFYPYWEKDDHFVYEVTRVKSKSSKNNPPKIDSSVYTVDLTVLDTLNEEYLLKWNIDYQYLSNEIPSEIRAEIKELLDLEIIYKADILGNFIGIENWEVLSGQMKNYMIKLTKLIAEKSGQSDDILQSMEKFFSTITSKESLEYFIFKEIPTFHSLYDISLPISEPLVYENEGPTPFSKNLQKFNTKISLLNIDEENGLCILKEETEMEQESMKTIMNDFVKENFNSFSDEKEFDEALKLIKLNISKSKTQSINYNDGVIHNLIYETSTSIDLPENNQVENETIKIRLLPTSQDKH</sequence>
<evidence type="ECO:0000313" key="2">
    <source>
        <dbReference type="Proteomes" id="UP001597205"/>
    </source>
</evidence>
<protein>
    <submittedName>
        <fullName evidence="1">Uncharacterized protein</fullName>
    </submittedName>
</protein>
<proteinExistence type="predicted"/>
<name>A0ABW3RLI3_9SPHI</name>
<accession>A0ABW3RLI3</accession>